<sequence length="64" mass="6929">MCTAALLKLDLKLRNPYLANTVEPIGKGPIMDLETRVPGLSYLWVPGAIPPSKYPATTQFGGRS</sequence>
<organism evidence="1 2">
    <name type="scientific">Apiospora phragmitis</name>
    <dbReference type="NCBI Taxonomy" id="2905665"/>
    <lineage>
        <taxon>Eukaryota</taxon>
        <taxon>Fungi</taxon>
        <taxon>Dikarya</taxon>
        <taxon>Ascomycota</taxon>
        <taxon>Pezizomycotina</taxon>
        <taxon>Sordariomycetes</taxon>
        <taxon>Xylariomycetidae</taxon>
        <taxon>Amphisphaeriales</taxon>
        <taxon>Apiosporaceae</taxon>
        <taxon>Apiospora</taxon>
    </lineage>
</organism>
<dbReference type="RefSeq" id="XP_066716273.1">
    <property type="nucleotide sequence ID" value="XM_066857004.1"/>
</dbReference>
<dbReference type="Proteomes" id="UP001480595">
    <property type="component" value="Unassembled WGS sequence"/>
</dbReference>
<proteinExistence type="predicted"/>
<reference evidence="1 2" key="1">
    <citation type="submission" date="2023-01" db="EMBL/GenBank/DDBJ databases">
        <title>Analysis of 21 Apiospora genomes using comparative genomics revels a genus with tremendous synthesis potential of carbohydrate active enzymes and secondary metabolites.</title>
        <authorList>
            <person name="Sorensen T."/>
        </authorList>
    </citation>
    <scope>NUCLEOTIDE SEQUENCE [LARGE SCALE GENOMIC DNA]</scope>
    <source>
        <strain evidence="1 2">CBS 135458</strain>
    </source>
</reference>
<keyword evidence="2" id="KW-1185">Reference proteome</keyword>
<dbReference type="EMBL" id="JAQQWL010000006">
    <property type="protein sequence ID" value="KAK8068979.1"/>
    <property type="molecule type" value="Genomic_DNA"/>
</dbReference>
<comment type="caution">
    <text evidence="1">The sequence shown here is derived from an EMBL/GenBank/DDBJ whole genome shotgun (WGS) entry which is preliminary data.</text>
</comment>
<dbReference type="GeneID" id="92090067"/>
<evidence type="ECO:0000313" key="1">
    <source>
        <dbReference type="EMBL" id="KAK8068979.1"/>
    </source>
</evidence>
<gene>
    <name evidence="1" type="ORF">PG994_005595</name>
</gene>
<name>A0ABR1VCP5_9PEZI</name>
<protein>
    <submittedName>
        <fullName evidence="1">Uncharacterized protein</fullName>
    </submittedName>
</protein>
<accession>A0ABR1VCP5</accession>
<evidence type="ECO:0000313" key="2">
    <source>
        <dbReference type="Proteomes" id="UP001480595"/>
    </source>
</evidence>